<evidence type="ECO:0000313" key="3">
    <source>
        <dbReference type="Proteomes" id="UP000018890"/>
    </source>
</evidence>
<feature type="transmembrane region" description="Helical" evidence="1">
    <location>
        <begin position="64"/>
        <end position="82"/>
    </location>
</feature>
<gene>
    <name evidence="2" type="ORF">JCM9140_328</name>
</gene>
<accession>W4PY83</accession>
<feature type="transmembrane region" description="Helical" evidence="1">
    <location>
        <begin position="117"/>
        <end position="136"/>
    </location>
</feature>
<reference evidence="2" key="1">
    <citation type="journal article" date="2014" name="Genome Announc.">
        <title>Draft Genome Sequences of Three Alkaliphilic Bacillus Strains, Bacillus wakoensis JCM 9140T, Bacillus akibai JCM 9157T, and Bacillus hemicellulosilyticus JCM 9152T.</title>
        <authorList>
            <person name="Yuki M."/>
            <person name="Oshima K."/>
            <person name="Suda W."/>
            <person name="Oshida Y."/>
            <person name="Kitamura K."/>
            <person name="Iida T."/>
            <person name="Hattori M."/>
            <person name="Ohkuma M."/>
        </authorList>
    </citation>
    <scope>NUCLEOTIDE SEQUENCE [LARGE SCALE GENOMIC DNA]</scope>
    <source>
        <strain evidence="2">JCM 9140</strain>
    </source>
</reference>
<feature type="transmembrane region" description="Helical" evidence="1">
    <location>
        <begin position="94"/>
        <end position="111"/>
    </location>
</feature>
<keyword evidence="1" id="KW-1133">Transmembrane helix</keyword>
<dbReference type="InterPro" id="IPR048147">
    <property type="entry name" value="CBO0543-like"/>
</dbReference>
<feature type="transmembrane region" description="Helical" evidence="1">
    <location>
        <begin position="28"/>
        <end position="49"/>
    </location>
</feature>
<name>W4PY83_9BACI</name>
<dbReference type="NCBIfam" id="NF041644">
    <property type="entry name" value="CBO0543_fam"/>
    <property type="match status" value="1"/>
</dbReference>
<sequence>MHVLTAIISIISVFIWGKWSDWKKYHSTLLFFALGNLVYNFLTANYFLWRMDADFISNHTLTELLYSFIVFPATGLLFLGNYPEKGVVKQLLHTLQWIAIYGIWEFVFTLTGHIEYAYGWTLGWSIVALFFMFPLLRLHVKKPLLTYVLFALVCVGFLWLFDVPVHLPVEDRPNYRS</sequence>
<comment type="caution">
    <text evidence="2">The sequence shown here is derived from an EMBL/GenBank/DDBJ whole genome shotgun (WGS) entry which is preliminary data.</text>
</comment>
<evidence type="ECO:0000313" key="2">
    <source>
        <dbReference type="EMBL" id="GAE24408.1"/>
    </source>
</evidence>
<keyword evidence="1" id="KW-0812">Transmembrane</keyword>
<dbReference type="AlphaFoldDB" id="W4PY83"/>
<feature type="transmembrane region" description="Helical" evidence="1">
    <location>
        <begin position="143"/>
        <end position="161"/>
    </location>
</feature>
<organism evidence="2 3">
    <name type="scientific">Halalkalibacter wakoensis JCM 9140</name>
    <dbReference type="NCBI Taxonomy" id="1236970"/>
    <lineage>
        <taxon>Bacteria</taxon>
        <taxon>Bacillati</taxon>
        <taxon>Bacillota</taxon>
        <taxon>Bacilli</taxon>
        <taxon>Bacillales</taxon>
        <taxon>Bacillaceae</taxon>
        <taxon>Halalkalibacter</taxon>
    </lineage>
</organism>
<dbReference type="STRING" id="1236970.JCM9140_328"/>
<keyword evidence="3" id="KW-1185">Reference proteome</keyword>
<dbReference type="RefSeq" id="WP_034741368.1">
    <property type="nucleotide sequence ID" value="NZ_BAUT01000002.1"/>
</dbReference>
<evidence type="ECO:0000256" key="1">
    <source>
        <dbReference type="SAM" id="Phobius"/>
    </source>
</evidence>
<keyword evidence="1" id="KW-0472">Membrane</keyword>
<dbReference type="EMBL" id="BAUT01000002">
    <property type="protein sequence ID" value="GAE24408.1"/>
    <property type="molecule type" value="Genomic_DNA"/>
</dbReference>
<dbReference type="OrthoDB" id="2628935at2"/>
<protein>
    <submittedName>
        <fullName evidence="2">Uncharacterized protein</fullName>
    </submittedName>
</protein>
<proteinExistence type="predicted"/>
<dbReference type="Proteomes" id="UP000018890">
    <property type="component" value="Unassembled WGS sequence"/>
</dbReference>